<name>A0A7L5CBE1_9CAUD</name>
<sequence>MSSFSLWKNKNFLIKFSNTIIILLLKRRN</sequence>
<evidence type="ECO:0000313" key="2">
    <source>
        <dbReference type="Proteomes" id="UP000516571"/>
    </source>
</evidence>
<gene>
    <name evidence="1" type="ORF">vBSenI1_50</name>
</gene>
<protein>
    <submittedName>
        <fullName evidence="1">Uncharacterized protein</fullName>
    </submittedName>
</protein>
<evidence type="ECO:0000313" key="1">
    <source>
        <dbReference type="EMBL" id="QJA17811.1"/>
    </source>
</evidence>
<reference evidence="1 2" key="1">
    <citation type="submission" date="2020-03" db="EMBL/GenBank/DDBJ databases">
        <authorList>
            <person name="Grabski M.Z."/>
        </authorList>
    </citation>
    <scope>NUCLEOTIDE SEQUENCE [LARGE SCALE GENOMIC DNA]</scope>
    <source>
        <strain evidence="2">vB_Sen_I1</strain>
    </source>
</reference>
<dbReference type="Proteomes" id="UP000516571">
    <property type="component" value="Segment"/>
</dbReference>
<accession>A0A7L5CBE1</accession>
<organism evidence="1 2">
    <name type="scientific">Salmonella phage vB_Sen_I1</name>
    <dbReference type="NCBI Taxonomy" id="2723910"/>
    <lineage>
        <taxon>Viruses</taxon>
        <taxon>Duplodnaviria</taxon>
        <taxon>Heunggongvirae</taxon>
        <taxon>Uroviricota</taxon>
        <taxon>Caudoviricetes</taxon>
        <taxon>Demerecviridae</taxon>
        <taxon>Markadamsvirinae</taxon>
        <taxon>Tequintavirus</taxon>
        <taxon>Tequintavirus tvI1</taxon>
    </lineage>
</organism>
<dbReference type="EMBL" id="MT233524">
    <property type="protein sequence ID" value="QJA17811.1"/>
    <property type="molecule type" value="Genomic_DNA"/>
</dbReference>
<proteinExistence type="predicted"/>
<keyword evidence="2" id="KW-1185">Reference proteome</keyword>